<reference evidence="1 2" key="1">
    <citation type="submission" date="2018-01" db="EMBL/GenBank/DDBJ databases">
        <title>Genome characterization of the sugarcane-associated fungus Trichoderma ghanense CCMA-1212 and their application in lignocelulose bioconversion.</title>
        <authorList>
            <person name="Steindorff A.S."/>
            <person name="Mendes T.D."/>
            <person name="Vilela E.S.D."/>
            <person name="Rodrigues D.S."/>
            <person name="Formighieri E.F."/>
            <person name="Melo I.S."/>
            <person name="Favaro L.C.L."/>
        </authorList>
    </citation>
    <scope>NUCLEOTIDE SEQUENCE [LARGE SCALE GENOMIC DNA]</scope>
    <source>
        <strain evidence="1 2">CCMA-1212</strain>
    </source>
</reference>
<dbReference type="EMBL" id="PPTA01000005">
    <property type="protein sequence ID" value="TFB03555.1"/>
    <property type="molecule type" value="Genomic_DNA"/>
</dbReference>
<name>A0ABY2H7X5_9HYPO</name>
<evidence type="ECO:0000313" key="1">
    <source>
        <dbReference type="EMBL" id="TFB03555.1"/>
    </source>
</evidence>
<dbReference type="GeneID" id="300575951"/>
<proteinExistence type="predicted"/>
<accession>A0ABY2H7X5</accession>
<sequence>MHRCDSQRRDSFPVLGSDSRLGLVNGIGSGTPRPRRVRENSEIKLSRTLEAVFEAILLIAALRAPSSDASLLCAFFPLSVQHLGLSSCSTESAGLAYSVNELVTSPNCWRL</sequence>
<gene>
    <name evidence="1" type="ORF">CCMA1212_004185</name>
</gene>
<dbReference type="RefSeq" id="XP_073559756.1">
    <property type="nucleotide sequence ID" value="XM_073701501.1"/>
</dbReference>
<comment type="caution">
    <text evidence="1">The sequence shown here is derived from an EMBL/GenBank/DDBJ whole genome shotgun (WGS) entry which is preliminary data.</text>
</comment>
<protein>
    <submittedName>
        <fullName evidence="1">Uncharacterized protein</fullName>
    </submittedName>
</protein>
<keyword evidence="2" id="KW-1185">Reference proteome</keyword>
<organism evidence="1 2">
    <name type="scientific">Trichoderma ghanense</name>
    <dbReference type="NCBI Taxonomy" id="65468"/>
    <lineage>
        <taxon>Eukaryota</taxon>
        <taxon>Fungi</taxon>
        <taxon>Dikarya</taxon>
        <taxon>Ascomycota</taxon>
        <taxon>Pezizomycotina</taxon>
        <taxon>Sordariomycetes</taxon>
        <taxon>Hypocreomycetidae</taxon>
        <taxon>Hypocreales</taxon>
        <taxon>Hypocreaceae</taxon>
        <taxon>Trichoderma</taxon>
    </lineage>
</organism>
<evidence type="ECO:0000313" key="2">
    <source>
        <dbReference type="Proteomes" id="UP001642720"/>
    </source>
</evidence>
<dbReference type="Proteomes" id="UP001642720">
    <property type="component" value="Unassembled WGS sequence"/>
</dbReference>